<comment type="caution">
    <text evidence="3">The sequence shown here is derived from an EMBL/GenBank/DDBJ whole genome shotgun (WGS) entry which is preliminary data.</text>
</comment>
<feature type="coiled-coil region" evidence="1">
    <location>
        <begin position="276"/>
        <end position="303"/>
    </location>
</feature>
<name>A0AAN7MJR8_TRANT</name>
<evidence type="ECO:0000313" key="3">
    <source>
        <dbReference type="EMBL" id="KAK4797635.1"/>
    </source>
</evidence>
<keyword evidence="4" id="KW-1185">Reference proteome</keyword>
<accession>A0AAN7MJR8</accession>
<feature type="region of interest" description="Disordered" evidence="2">
    <location>
        <begin position="332"/>
        <end position="358"/>
    </location>
</feature>
<protein>
    <submittedName>
        <fullName evidence="3">Uncharacterized protein</fullName>
    </submittedName>
</protein>
<evidence type="ECO:0000313" key="4">
    <source>
        <dbReference type="Proteomes" id="UP001346149"/>
    </source>
</evidence>
<gene>
    <name evidence="3" type="ORF">SAY86_029961</name>
</gene>
<reference evidence="3 4" key="1">
    <citation type="journal article" date="2023" name="Hortic Res">
        <title>Pangenome of water caltrop reveals structural variations and asymmetric subgenome divergence after allopolyploidization.</title>
        <authorList>
            <person name="Zhang X."/>
            <person name="Chen Y."/>
            <person name="Wang L."/>
            <person name="Yuan Y."/>
            <person name="Fang M."/>
            <person name="Shi L."/>
            <person name="Lu R."/>
            <person name="Comes H.P."/>
            <person name="Ma Y."/>
            <person name="Chen Y."/>
            <person name="Huang G."/>
            <person name="Zhou Y."/>
            <person name="Zheng Z."/>
            <person name="Qiu Y."/>
        </authorList>
    </citation>
    <scope>NUCLEOTIDE SEQUENCE [LARGE SCALE GENOMIC DNA]</scope>
    <source>
        <strain evidence="3">F231</strain>
    </source>
</reference>
<keyword evidence="1" id="KW-0175">Coiled coil</keyword>
<organism evidence="3 4">
    <name type="scientific">Trapa natans</name>
    <name type="common">Water chestnut</name>
    <dbReference type="NCBI Taxonomy" id="22666"/>
    <lineage>
        <taxon>Eukaryota</taxon>
        <taxon>Viridiplantae</taxon>
        <taxon>Streptophyta</taxon>
        <taxon>Embryophyta</taxon>
        <taxon>Tracheophyta</taxon>
        <taxon>Spermatophyta</taxon>
        <taxon>Magnoliopsida</taxon>
        <taxon>eudicotyledons</taxon>
        <taxon>Gunneridae</taxon>
        <taxon>Pentapetalae</taxon>
        <taxon>rosids</taxon>
        <taxon>malvids</taxon>
        <taxon>Myrtales</taxon>
        <taxon>Lythraceae</taxon>
        <taxon>Trapa</taxon>
    </lineage>
</organism>
<evidence type="ECO:0000256" key="2">
    <source>
        <dbReference type="SAM" id="MobiDB-lite"/>
    </source>
</evidence>
<dbReference type="AlphaFoldDB" id="A0AAN7MJR8"/>
<proteinExistence type="predicted"/>
<dbReference type="Proteomes" id="UP001346149">
    <property type="component" value="Unassembled WGS sequence"/>
</dbReference>
<evidence type="ECO:0000256" key="1">
    <source>
        <dbReference type="SAM" id="Coils"/>
    </source>
</evidence>
<sequence length="358" mass="40216">MSAPPGPKRTPTGGSTLAPGTPLMLKVVNFSHGVTILLLNSVPAVRVCADIYARKEGDKIRFSFGCRIKKGFGACSFSQEVDEERSVFALSQEMVTEVVNQGGIASGDPTSEDLAMEDMALLDHISQIDIETPGAIPRDPGIQNWQDEFLKLLLAVEDGPTQGDFPSFNAVKNKFITILDHINPFNLELLRSEAEKCFKILCRLHTVDSGKFIYRVMHYIECASSLANMESSCVPYPSTPLQELKDQCRVKQRGHEDISQLYSQKINAYNTSQGRLKVLLQDAARFRDMLSQTEREIANCEVESLELEMCLKDIKQKVEWSKKSLEAMTREVWEAEDRERKRSAAKDALEKARSQLRH</sequence>
<dbReference type="EMBL" id="JAXQNO010000005">
    <property type="protein sequence ID" value="KAK4797635.1"/>
    <property type="molecule type" value="Genomic_DNA"/>
</dbReference>